<proteinExistence type="inferred from homology"/>
<dbReference type="InterPro" id="IPR028263">
    <property type="entry name" value="FliG_N"/>
</dbReference>
<keyword evidence="7" id="KW-0283">Flagellar rotation</keyword>
<keyword evidence="14" id="KW-0282">Flagellum</keyword>
<dbReference type="InterPro" id="IPR000090">
    <property type="entry name" value="Flg_Motor_Flig"/>
</dbReference>
<evidence type="ECO:0000256" key="9">
    <source>
        <dbReference type="ARBA" id="ARBA00023143"/>
    </source>
</evidence>
<dbReference type="SUPFAM" id="SSF48029">
    <property type="entry name" value="FliG"/>
    <property type="match status" value="2"/>
</dbReference>
<sequence>MSLNNVSLPDDVLLNPIEKSAILLLSMGEDAAAQVMAHMSRDELLKVSHAMAHQPAIKSIEAQFVLQGFFDEFRAQSGISGASRTFLQRTLDKALGGRLARNLLDSIYGDEVRTVMQRLQWIQPSQLANFLSYEHIQMRALFIAFLPANIASETLEEYDQETQKELLFRIANLSEVTREVAEELQELVDRCIEYLADNANSVVEGEQQAADIINRYQGDQASLMEALQEHDHDLVERLKGKMYEFGILARQSEAIRTQIVESVPIETLAMAMKGADAQTRKAIFSILPKRMRQSFESEMAAMGKVSMSQVRRARNDVMDYVRELNESGELTLQLYQEKTVD</sequence>
<evidence type="ECO:0000256" key="5">
    <source>
        <dbReference type="ARBA" id="ARBA00022475"/>
    </source>
</evidence>
<keyword evidence="6" id="KW-0145">Chemotaxis</keyword>
<keyword evidence="15" id="KW-1185">Reference proteome</keyword>
<dbReference type="EMBL" id="CP047475">
    <property type="protein sequence ID" value="QIA64548.1"/>
    <property type="molecule type" value="Genomic_DNA"/>
</dbReference>
<evidence type="ECO:0000313" key="15">
    <source>
        <dbReference type="Proteomes" id="UP000464262"/>
    </source>
</evidence>
<evidence type="ECO:0000313" key="14">
    <source>
        <dbReference type="EMBL" id="QIA64548.1"/>
    </source>
</evidence>
<evidence type="ECO:0000256" key="10">
    <source>
        <dbReference type="ARBA" id="ARBA00025598"/>
    </source>
</evidence>
<dbReference type="GO" id="GO:0003774">
    <property type="term" value="F:cytoskeletal motor activity"/>
    <property type="evidence" value="ECO:0007669"/>
    <property type="project" value="InterPro"/>
</dbReference>
<feature type="domain" description="Flagellar motor switch protein FliG middle" evidence="12">
    <location>
        <begin position="124"/>
        <end position="193"/>
    </location>
</feature>
<evidence type="ECO:0000256" key="4">
    <source>
        <dbReference type="ARBA" id="ARBA00021870"/>
    </source>
</evidence>
<keyword evidence="14" id="KW-0966">Cell projection</keyword>
<evidence type="ECO:0000259" key="11">
    <source>
        <dbReference type="Pfam" id="PF01706"/>
    </source>
</evidence>
<feature type="domain" description="Flagellar motor switch protein FliG C-terminal" evidence="11">
    <location>
        <begin position="225"/>
        <end position="332"/>
    </location>
</feature>
<dbReference type="GO" id="GO:0071973">
    <property type="term" value="P:bacterial-type flagellum-dependent cell motility"/>
    <property type="evidence" value="ECO:0007669"/>
    <property type="project" value="InterPro"/>
</dbReference>
<dbReference type="Gene3D" id="1.10.220.30">
    <property type="match status" value="3"/>
</dbReference>
<feature type="domain" description="Flagellar motor switch protein FliG N-terminal" evidence="13">
    <location>
        <begin position="14"/>
        <end position="110"/>
    </location>
</feature>
<dbReference type="Pfam" id="PF14842">
    <property type="entry name" value="FliG_N"/>
    <property type="match status" value="1"/>
</dbReference>
<comment type="subcellular location">
    <subcellularLocation>
        <location evidence="1">Bacterial flagellum basal body</location>
    </subcellularLocation>
    <subcellularLocation>
        <location evidence="2">Cell inner membrane</location>
        <topology evidence="2">Peripheral membrane protein</topology>
        <orientation evidence="2">Cytoplasmic side</orientation>
    </subcellularLocation>
</comment>
<dbReference type="RefSeq" id="WP_164649451.1">
    <property type="nucleotide sequence ID" value="NZ_CP047475.1"/>
</dbReference>
<dbReference type="PRINTS" id="PR00954">
    <property type="entry name" value="FLGMOTORFLIG"/>
</dbReference>
<keyword evidence="5" id="KW-1003">Cell membrane</keyword>
<evidence type="ECO:0000259" key="12">
    <source>
        <dbReference type="Pfam" id="PF14841"/>
    </source>
</evidence>
<evidence type="ECO:0000256" key="6">
    <source>
        <dbReference type="ARBA" id="ARBA00022500"/>
    </source>
</evidence>
<dbReference type="GO" id="GO:0009425">
    <property type="term" value="C:bacterial-type flagellum basal body"/>
    <property type="evidence" value="ECO:0007669"/>
    <property type="project" value="UniProtKB-SubCell"/>
</dbReference>
<comment type="similarity">
    <text evidence="3">Belongs to the FliG family.</text>
</comment>
<dbReference type="KEGG" id="vas:GT360_14070"/>
<dbReference type="InterPro" id="IPR011002">
    <property type="entry name" value="FliG_a-hlx"/>
</dbReference>
<dbReference type="PANTHER" id="PTHR30534">
    <property type="entry name" value="FLAGELLAR MOTOR SWITCH PROTEIN FLIG"/>
    <property type="match status" value="1"/>
</dbReference>
<evidence type="ECO:0000256" key="3">
    <source>
        <dbReference type="ARBA" id="ARBA00010299"/>
    </source>
</evidence>
<accession>A0A7Z2YEK8</accession>
<dbReference type="InterPro" id="IPR032779">
    <property type="entry name" value="FliG_M"/>
</dbReference>
<dbReference type="InterPro" id="IPR023087">
    <property type="entry name" value="Flg_Motor_Flig_C"/>
</dbReference>
<dbReference type="Pfam" id="PF01706">
    <property type="entry name" value="FliG_C"/>
    <property type="match status" value="1"/>
</dbReference>
<protein>
    <recommendedName>
        <fullName evidence="4">Flagellar motor switch protein FliG</fullName>
    </recommendedName>
</protein>
<evidence type="ECO:0000259" key="13">
    <source>
        <dbReference type="Pfam" id="PF14842"/>
    </source>
</evidence>
<evidence type="ECO:0000256" key="1">
    <source>
        <dbReference type="ARBA" id="ARBA00004117"/>
    </source>
</evidence>
<keyword evidence="9" id="KW-0975">Bacterial flagellum</keyword>
<reference evidence="14 15" key="1">
    <citation type="submission" date="2020-01" db="EMBL/GenBank/DDBJ databases">
        <title>Whole genome and functional gene identification of agarase of Vibrio HN897.</title>
        <authorList>
            <person name="Liu Y."/>
            <person name="Zhao Z."/>
        </authorList>
    </citation>
    <scope>NUCLEOTIDE SEQUENCE [LARGE SCALE GENOMIC DNA]</scope>
    <source>
        <strain evidence="14 15">HN897</strain>
    </source>
</reference>
<evidence type="ECO:0000256" key="8">
    <source>
        <dbReference type="ARBA" id="ARBA00023136"/>
    </source>
</evidence>
<gene>
    <name evidence="14" type="primary">fliG</name>
    <name evidence="14" type="ORF">GT360_14070</name>
</gene>
<dbReference type="AlphaFoldDB" id="A0A7Z2YEK8"/>
<dbReference type="GO" id="GO:0005886">
    <property type="term" value="C:plasma membrane"/>
    <property type="evidence" value="ECO:0007669"/>
    <property type="project" value="UniProtKB-SubCell"/>
</dbReference>
<dbReference type="GO" id="GO:0006935">
    <property type="term" value="P:chemotaxis"/>
    <property type="evidence" value="ECO:0007669"/>
    <property type="project" value="UniProtKB-KW"/>
</dbReference>
<dbReference type="PANTHER" id="PTHR30534:SF0">
    <property type="entry name" value="FLAGELLAR MOTOR SWITCH PROTEIN FLIG"/>
    <property type="match status" value="1"/>
</dbReference>
<name>A0A7Z2YEK8_9VIBR</name>
<evidence type="ECO:0000256" key="2">
    <source>
        <dbReference type="ARBA" id="ARBA00004515"/>
    </source>
</evidence>
<comment type="function">
    <text evidence="10">FliG is one of three proteins (FliG, FliN, FliM) that forms the rotor-mounted switch complex (C ring), located at the base of the basal body. This complex interacts with the CheY and CheZ chemotaxis proteins, in addition to contacting components of the motor that determine the direction of flagellar rotation.</text>
</comment>
<keyword evidence="8" id="KW-0472">Membrane</keyword>
<keyword evidence="14" id="KW-0969">Cilium</keyword>
<evidence type="ECO:0000256" key="7">
    <source>
        <dbReference type="ARBA" id="ARBA00022779"/>
    </source>
</evidence>
<dbReference type="Proteomes" id="UP000464262">
    <property type="component" value="Chromosome 1"/>
</dbReference>
<dbReference type="Pfam" id="PF14841">
    <property type="entry name" value="FliG_M"/>
    <property type="match status" value="1"/>
</dbReference>
<organism evidence="14 15">
    <name type="scientific">Vibrio astriarenae</name>
    <dbReference type="NCBI Taxonomy" id="1481923"/>
    <lineage>
        <taxon>Bacteria</taxon>
        <taxon>Pseudomonadati</taxon>
        <taxon>Pseudomonadota</taxon>
        <taxon>Gammaproteobacteria</taxon>
        <taxon>Vibrionales</taxon>
        <taxon>Vibrionaceae</taxon>
        <taxon>Vibrio</taxon>
    </lineage>
</organism>